<evidence type="ECO:0000256" key="3">
    <source>
        <dbReference type="ARBA" id="ARBA00023004"/>
    </source>
</evidence>
<organism evidence="6 7">
    <name type="scientific">Chelatococcus sambhunathii</name>
    <dbReference type="NCBI Taxonomy" id="363953"/>
    <lineage>
        <taxon>Bacteria</taxon>
        <taxon>Pseudomonadati</taxon>
        <taxon>Pseudomonadota</taxon>
        <taxon>Alphaproteobacteria</taxon>
        <taxon>Hyphomicrobiales</taxon>
        <taxon>Chelatococcaceae</taxon>
        <taxon>Chelatococcus</taxon>
    </lineage>
</organism>
<proteinExistence type="predicted"/>
<keyword evidence="7" id="KW-1185">Reference proteome</keyword>
<evidence type="ECO:0000256" key="1">
    <source>
        <dbReference type="ARBA" id="ARBA00022485"/>
    </source>
</evidence>
<dbReference type="PANTHER" id="PTHR43177:SF3">
    <property type="entry name" value="PROTEIN NRFC HOMOLOG"/>
    <property type="match status" value="1"/>
</dbReference>
<dbReference type="PROSITE" id="PS00198">
    <property type="entry name" value="4FE4S_FER_1"/>
    <property type="match status" value="1"/>
</dbReference>
<keyword evidence="2" id="KW-0479">Metal-binding</keyword>
<dbReference type="PROSITE" id="PS51379">
    <property type="entry name" value="4FE4S_FER_2"/>
    <property type="match status" value="3"/>
</dbReference>
<name>A0ABU1DGR4_9HYPH</name>
<feature type="domain" description="4Fe-4S ferredoxin-type" evidence="5">
    <location>
        <begin position="86"/>
        <end position="117"/>
    </location>
</feature>
<dbReference type="Gene3D" id="3.30.70.20">
    <property type="match status" value="2"/>
</dbReference>
<comment type="caution">
    <text evidence="6">The sequence shown here is derived from an EMBL/GenBank/DDBJ whole genome shotgun (WGS) entry which is preliminary data.</text>
</comment>
<keyword evidence="4" id="KW-0411">Iron-sulfur</keyword>
<evidence type="ECO:0000256" key="2">
    <source>
        <dbReference type="ARBA" id="ARBA00022723"/>
    </source>
</evidence>
<dbReference type="InterPro" id="IPR017896">
    <property type="entry name" value="4Fe4S_Fe-S-bd"/>
</dbReference>
<keyword evidence="3" id="KW-0408">Iron</keyword>
<dbReference type="InterPro" id="IPR050954">
    <property type="entry name" value="ET_IronSulfur_Cluster-Binding"/>
</dbReference>
<gene>
    <name evidence="6" type="ORF">IHQ68_11420</name>
</gene>
<evidence type="ECO:0000313" key="6">
    <source>
        <dbReference type="EMBL" id="MDR4307228.1"/>
    </source>
</evidence>
<dbReference type="EMBL" id="JADBEO010000021">
    <property type="protein sequence ID" value="MDR4307228.1"/>
    <property type="molecule type" value="Genomic_DNA"/>
</dbReference>
<dbReference type="Proteomes" id="UP001181622">
    <property type="component" value="Unassembled WGS sequence"/>
</dbReference>
<evidence type="ECO:0000256" key="4">
    <source>
        <dbReference type="ARBA" id="ARBA00023014"/>
    </source>
</evidence>
<evidence type="ECO:0000313" key="7">
    <source>
        <dbReference type="Proteomes" id="UP001181622"/>
    </source>
</evidence>
<feature type="domain" description="4Fe-4S ferredoxin-type" evidence="5">
    <location>
        <begin position="29"/>
        <end position="59"/>
    </location>
</feature>
<keyword evidence="1" id="KW-0004">4Fe-4S</keyword>
<sequence length="296" mass="32050">MGQASRQLLRSEGRLVTCLPESVPGQKKLGLVIDLDTCVGCHACAVNCKEWNASGHSGPLSDFQSKSDGVWFNRVHTFEAGRGETSRTVHFPRSCLHCEEPACVTVCPTGASYKRAEDGIVLVNAETCIGCKLCSWACPYGAREFDEEDGVMKKCTLCVDKIYNDNLPEADRQPACVSTCPASARHFGDLGDPNSDVSRLVAERGGYDLMPEMGYRPVNKYLPPRPKKTGCSSGSEDTISLINLAEKRAEKQRAEALAVKIGAKDAAPTELLADDYPVGGGKGAAFLRWADRMLSR</sequence>
<dbReference type="SUPFAM" id="SSF54862">
    <property type="entry name" value="4Fe-4S ferredoxins"/>
    <property type="match status" value="1"/>
</dbReference>
<accession>A0ABU1DGR4</accession>
<protein>
    <submittedName>
        <fullName evidence="6">4Fe-4S dicluster domain-containing protein</fullName>
    </submittedName>
</protein>
<dbReference type="CDD" id="cd10551">
    <property type="entry name" value="PsrB"/>
    <property type="match status" value="1"/>
</dbReference>
<reference evidence="6" key="1">
    <citation type="submission" date="2020-10" db="EMBL/GenBank/DDBJ databases">
        <authorList>
            <person name="Abbas A."/>
            <person name="Razzaq R."/>
            <person name="Waqas M."/>
            <person name="Abbas N."/>
            <person name="Nielsen T.K."/>
            <person name="Hansen L.H."/>
            <person name="Hussain S."/>
            <person name="Shahid M."/>
        </authorList>
    </citation>
    <scope>NUCLEOTIDE SEQUENCE</scope>
    <source>
        <strain evidence="6">S14</strain>
    </source>
</reference>
<dbReference type="Pfam" id="PF13247">
    <property type="entry name" value="Fer4_11"/>
    <property type="match status" value="1"/>
</dbReference>
<feature type="domain" description="4Fe-4S ferredoxin-type" evidence="5">
    <location>
        <begin position="119"/>
        <end position="148"/>
    </location>
</feature>
<evidence type="ECO:0000259" key="5">
    <source>
        <dbReference type="PROSITE" id="PS51379"/>
    </source>
</evidence>
<dbReference type="InterPro" id="IPR017900">
    <property type="entry name" value="4Fe4S_Fe_S_CS"/>
</dbReference>
<dbReference type="PANTHER" id="PTHR43177">
    <property type="entry name" value="PROTEIN NRFC"/>
    <property type="match status" value="1"/>
</dbReference>